<name>A0A453IPV6_AEGTS</name>
<reference evidence="2" key="2">
    <citation type="journal article" date="2017" name="Nat. Plants">
        <title>The Aegilops tauschii genome reveals multiple impacts of transposons.</title>
        <authorList>
            <person name="Zhao G."/>
            <person name="Zou C."/>
            <person name="Li K."/>
            <person name="Wang K."/>
            <person name="Li T."/>
            <person name="Gao L."/>
            <person name="Zhang X."/>
            <person name="Wang H."/>
            <person name="Yang Z."/>
            <person name="Liu X."/>
            <person name="Jiang W."/>
            <person name="Mao L."/>
            <person name="Kong X."/>
            <person name="Jiao Y."/>
            <person name="Jia J."/>
        </authorList>
    </citation>
    <scope>NUCLEOTIDE SEQUENCE [LARGE SCALE GENOMIC DNA]</scope>
    <source>
        <strain evidence="2">cv. AL8/78</strain>
    </source>
</reference>
<reference evidence="1" key="5">
    <citation type="journal article" date="2021" name="G3 (Bethesda)">
        <title>Aegilops tauschii genome assembly Aet v5.0 features greater sequence contiguity and improved annotation.</title>
        <authorList>
            <person name="Wang L."/>
            <person name="Zhu T."/>
            <person name="Rodriguez J.C."/>
            <person name="Deal K.R."/>
            <person name="Dubcovsky J."/>
            <person name="McGuire P.E."/>
            <person name="Lux T."/>
            <person name="Spannagl M."/>
            <person name="Mayer K.F.X."/>
            <person name="Baldrich P."/>
            <person name="Meyers B.C."/>
            <person name="Huo N."/>
            <person name="Gu Y.Q."/>
            <person name="Zhou H."/>
            <person name="Devos K.M."/>
            <person name="Bennetzen J.L."/>
            <person name="Unver T."/>
            <person name="Budak H."/>
            <person name="Gulick P.J."/>
            <person name="Galiba G."/>
            <person name="Kalapos B."/>
            <person name="Nelson D.R."/>
            <person name="Li P."/>
            <person name="You F.M."/>
            <person name="Luo M.C."/>
            <person name="Dvorak J."/>
        </authorList>
    </citation>
    <scope>NUCLEOTIDE SEQUENCE [LARGE SCALE GENOMIC DNA]</scope>
    <source>
        <strain evidence="1">cv. AL8/78</strain>
    </source>
</reference>
<accession>A0A453IPV6</accession>
<organism evidence="1 2">
    <name type="scientific">Aegilops tauschii subsp. strangulata</name>
    <name type="common">Goatgrass</name>
    <dbReference type="NCBI Taxonomy" id="200361"/>
    <lineage>
        <taxon>Eukaryota</taxon>
        <taxon>Viridiplantae</taxon>
        <taxon>Streptophyta</taxon>
        <taxon>Embryophyta</taxon>
        <taxon>Tracheophyta</taxon>
        <taxon>Spermatophyta</taxon>
        <taxon>Magnoliopsida</taxon>
        <taxon>Liliopsida</taxon>
        <taxon>Poales</taxon>
        <taxon>Poaceae</taxon>
        <taxon>BOP clade</taxon>
        <taxon>Pooideae</taxon>
        <taxon>Triticodae</taxon>
        <taxon>Triticeae</taxon>
        <taxon>Triticinae</taxon>
        <taxon>Aegilops</taxon>
    </lineage>
</organism>
<keyword evidence="2" id="KW-1185">Reference proteome</keyword>
<evidence type="ECO:0000313" key="2">
    <source>
        <dbReference type="Proteomes" id="UP000015105"/>
    </source>
</evidence>
<dbReference type="Proteomes" id="UP000015105">
    <property type="component" value="Chromosome 4D"/>
</dbReference>
<dbReference type="Gramene" id="AET4Gv20637400.16">
    <property type="protein sequence ID" value="AET4Gv20637400.16"/>
    <property type="gene ID" value="AET4Gv20637400"/>
</dbReference>
<dbReference type="AlphaFoldDB" id="A0A453IPV6"/>
<evidence type="ECO:0000313" key="1">
    <source>
        <dbReference type="EnsemblPlants" id="AET4Gv20637400.16"/>
    </source>
</evidence>
<reference evidence="2" key="1">
    <citation type="journal article" date="2014" name="Science">
        <title>Ancient hybridizations among the ancestral genomes of bread wheat.</title>
        <authorList>
            <consortium name="International Wheat Genome Sequencing Consortium,"/>
            <person name="Marcussen T."/>
            <person name="Sandve S.R."/>
            <person name="Heier L."/>
            <person name="Spannagl M."/>
            <person name="Pfeifer M."/>
            <person name="Jakobsen K.S."/>
            <person name="Wulff B.B."/>
            <person name="Steuernagel B."/>
            <person name="Mayer K.F."/>
            <person name="Olsen O.A."/>
        </authorList>
    </citation>
    <scope>NUCLEOTIDE SEQUENCE [LARGE SCALE GENOMIC DNA]</scope>
    <source>
        <strain evidence="2">cv. AL8/78</strain>
    </source>
</reference>
<sequence>IYPILSRICACFVPGIHTSTFSMISFFRGAFCMMLTAPSLMSSTSALVRAE</sequence>
<proteinExistence type="predicted"/>
<dbReference type="EnsemblPlants" id="AET4Gv20637400.16">
    <property type="protein sequence ID" value="AET4Gv20637400.16"/>
    <property type="gene ID" value="AET4Gv20637400"/>
</dbReference>
<reference evidence="1" key="3">
    <citation type="journal article" date="2017" name="Nature">
        <title>Genome sequence of the progenitor of the wheat D genome Aegilops tauschii.</title>
        <authorList>
            <person name="Luo M.C."/>
            <person name="Gu Y.Q."/>
            <person name="Puiu D."/>
            <person name="Wang H."/>
            <person name="Twardziok S.O."/>
            <person name="Deal K.R."/>
            <person name="Huo N."/>
            <person name="Zhu T."/>
            <person name="Wang L."/>
            <person name="Wang Y."/>
            <person name="McGuire P.E."/>
            <person name="Liu S."/>
            <person name="Long H."/>
            <person name="Ramasamy R.K."/>
            <person name="Rodriguez J.C."/>
            <person name="Van S.L."/>
            <person name="Yuan L."/>
            <person name="Wang Z."/>
            <person name="Xia Z."/>
            <person name="Xiao L."/>
            <person name="Anderson O.D."/>
            <person name="Ouyang S."/>
            <person name="Liang Y."/>
            <person name="Zimin A.V."/>
            <person name="Pertea G."/>
            <person name="Qi P."/>
            <person name="Bennetzen J.L."/>
            <person name="Dai X."/>
            <person name="Dawson M.W."/>
            <person name="Muller H.G."/>
            <person name="Kugler K."/>
            <person name="Rivarola-Duarte L."/>
            <person name="Spannagl M."/>
            <person name="Mayer K.F.X."/>
            <person name="Lu F.H."/>
            <person name="Bevan M.W."/>
            <person name="Leroy P."/>
            <person name="Li P."/>
            <person name="You F.M."/>
            <person name="Sun Q."/>
            <person name="Liu Z."/>
            <person name="Lyons E."/>
            <person name="Wicker T."/>
            <person name="Salzberg S.L."/>
            <person name="Devos K.M."/>
            <person name="Dvorak J."/>
        </authorList>
    </citation>
    <scope>NUCLEOTIDE SEQUENCE [LARGE SCALE GENOMIC DNA]</scope>
    <source>
        <strain evidence="1">cv. AL8/78</strain>
    </source>
</reference>
<reference evidence="1" key="4">
    <citation type="submission" date="2019-03" db="UniProtKB">
        <authorList>
            <consortium name="EnsemblPlants"/>
        </authorList>
    </citation>
    <scope>IDENTIFICATION</scope>
</reference>
<protein>
    <submittedName>
        <fullName evidence="1">Uncharacterized protein</fullName>
    </submittedName>
</protein>